<evidence type="ECO:0000313" key="2">
    <source>
        <dbReference type="Proteomes" id="UP000828941"/>
    </source>
</evidence>
<dbReference type="EMBL" id="CM039426">
    <property type="protein sequence ID" value="KAI4357223.1"/>
    <property type="molecule type" value="Genomic_DNA"/>
</dbReference>
<evidence type="ECO:0000313" key="1">
    <source>
        <dbReference type="EMBL" id="KAI4357223.1"/>
    </source>
</evidence>
<gene>
    <name evidence="1" type="ORF">L6164_001185</name>
</gene>
<sequence>MYERNIYPTTLRILVFLLVTVLLQQVCISQKQPACAPSSCGKISNISYPFRLTQDPPNCGKPSHELACENNIAVLFLYPLPFDQSYLVKLYVESINYNNYTIRLVDWGVQQTECSSIPHYSIGQYRTSYTANGEVAYVFADSSQYVILLNCSNRVSDGDYPEYVDTASCNDWNSNGRIYAVVGHLSAQRLNVDCRVMAVAATSLWGTRNYSGSFSYTDIHGALLFGFEVMWIEGFRPETKIGFGLAGIMLS</sequence>
<reference evidence="1 2" key="1">
    <citation type="journal article" date="2022" name="DNA Res.">
        <title>Chromosomal-level genome assembly of the orchid tree Bauhinia variegata (Leguminosae; Cercidoideae) supports the allotetraploid origin hypothesis of Bauhinia.</title>
        <authorList>
            <person name="Zhong Y."/>
            <person name="Chen Y."/>
            <person name="Zheng D."/>
            <person name="Pang J."/>
            <person name="Liu Y."/>
            <person name="Luo S."/>
            <person name="Meng S."/>
            <person name="Qian L."/>
            <person name="Wei D."/>
            <person name="Dai S."/>
            <person name="Zhou R."/>
        </authorList>
    </citation>
    <scope>NUCLEOTIDE SEQUENCE [LARGE SCALE GENOMIC DNA]</scope>
    <source>
        <strain evidence="1">BV-YZ2020</strain>
    </source>
</reference>
<proteinExistence type="predicted"/>
<protein>
    <submittedName>
        <fullName evidence="1">Uncharacterized protein</fullName>
    </submittedName>
</protein>
<accession>A0ACB9Q8Y6</accession>
<name>A0ACB9Q8Y6_BAUVA</name>
<keyword evidence="2" id="KW-1185">Reference proteome</keyword>
<organism evidence="1 2">
    <name type="scientific">Bauhinia variegata</name>
    <name type="common">Purple orchid tree</name>
    <name type="synonym">Phanera variegata</name>
    <dbReference type="NCBI Taxonomy" id="167791"/>
    <lineage>
        <taxon>Eukaryota</taxon>
        <taxon>Viridiplantae</taxon>
        <taxon>Streptophyta</taxon>
        <taxon>Embryophyta</taxon>
        <taxon>Tracheophyta</taxon>
        <taxon>Spermatophyta</taxon>
        <taxon>Magnoliopsida</taxon>
        <taxon>eudicotyledons</taxon>
        <taxon>Gunneridae</taxon>
        <taxon>Pentapetalae</taxon>
        <taxon>rosids</taxon>
        <taxon>fabids</taxon>
        <taxon>Fabales</taxon>
        <taxon>Fabaceae</taxon>
        <taxon>Cercidoideae</taxon>
        <taxon>Cercideae</taxon>
        <taxon>Bauhiniinae</taxon>
        <taxon>Bauhinia</taxon>
    </lineage>
</organism>
<comment type="caution">
    <text evidence="1">The sequence shown here is derived from an EMBL/GenBank/DDBJ whole genome shotgun (WGS) entry which is preliminary data.</text>
</comment>
<dbReference type="Proteomes" id="UP000828941">
    <property type="component" value="Chromosome 1"/>
</dbReference>